<name>A0A4E0R1Z3_FASHE</name>
<dbReference type="PRINTS" id="PR00625">
    <property type="entry name" value="JDOMAIN"/>
</dbReference>
<dbReference type="InterPro" id="IPR052448">
    <property type="entry name" value="DnaJ_C16_autophagy_reg"/>
</dbReference>
<feature type="chain" id="PRO_5020038912" description="DnaJ homolog subfamily C member 16" evidence="8">
    <location>
        <begin position="22"/>
        <end position="959"/>
    </location>
</feature>
<keyword evidence="7" id="KW-0472">Membrane</keyword>
<dbReference type="SMART" id="SM00271">
    <property type="entry name" value="DnaJ"/>
    <property type="match status" value="1"/>
</dbReference>
<feature type="domain" description="Thioredoxin" evidence="10">
    <location>
        <begin position="106"/>
        <end position="240"/>
    </location>
</feature>
<feature type="transmembrane region" description="Helical" evidence="7">
    <location>
        <begin position="645"/>
        <end position="666"/>
    </location>
</feature>
<dbReference type="CDD" id="cd06257">
    <property type="entry name" value="DnaJ"/>
    <property type="match status" value="1"/>
</dbReference>
<dbReference type="SUPFAM" id="SSF52833">
    <property type="entry name" value="Thioredoxin-like"/>
    <property type="match status" value="1"/>
</dbReference>
<keyword evidence="7" id="KW-0812">Transmembrane</keyword>
<evidence type="ECO:0000256" key="1">
    <source>
        <dbReference type="ARBA" id="ARBA00004163"/>
    </source>
</evidence>
<evidence type="ECO:0000256" key="4">
    <source>
        <dbReference type="ARBA" id="ARBA00035002"/>
    </source>
</evidence>
<dbReference type="Gene3D" id="3.40.30.10">
    <property type="entry name" value="Glutaredoxin"/>
    <property type="match status" value="1"/>
</dbReference>
<dbReference type="PROSITE" id="PS50076">
    <property type="entry name" value="DNAJ_2"/>
    <property type="match status" value="1"/>
</dbReference>
<feature type="region of interest" description="Disordered" evidence="6">
    <location>
        <begin position="676"/>
        <end position="700"/>
    </location>
</feature>
<feature type="signal peptide" evidence="8">
    <location>
        <begin position="1"/>
        <end position="21"/>
    </location>
</feature>
<dbReference type="InterPro" id="IPR036869">
    <property type="entry name" value="J_dom_sf"/>
</dbReference>
<proteinExistence type="predicted"/>
<dbReference type="PROSITE" id="PS51352">
    <property type="entry name" value="THIOREDOXIN_2"/>
    <property type="match status" value="1"/>
</dbReference>
<dbReference type="GO" id="GO:0006914">
    <property type="term" value="P:autophagy"/>
    <property type="evidence" value="ECO:0007669"/>
    <property type="project" value="UniProtKB-KW"/>
</dbReference>
<dbReference type="Proteomes" id="UP000230066">
    <property type="component" value="Unassembled WGS sequence"/>
</dbReference>
<comment type="caution">
    <text evidence="11">The sequence shown here is derived from an EMBL/GenBank/DDBJ whole genome shotgun (WGS) entry which is preliminary data.</text>
</comment>
<dbReference type="SUPFAM" id="SSF46565">
    <property type="entry name" value="Chaperone J-domain"/>
    <property type="match status" value="1"/>
</dbReference>
<dbReference type="Pfam" id="PF00226">
    <property type="entry name" value="DnaJ"/>
    <property type="match status" value="1"/>
</dbReference>
<dbReference type="PROSITE" id="PS00636">
    <property type="entry name" value="DNAJ_1"/>
    <property type="match status" value="1"/>
</dbReference>
<dbReference type="PANTHER" id="PTHR44303">
    <property type="entry name" value="DNAJ HOMOLOG SUBFAMILY C MEMBER 16"/>
    <property type="match status" value="1"/>
</dbReference>
<evidence type="ECO:0000256" key="6">
    <source>
        <dbReference type="SAM" id="MobiDB-lite"/>
    </source>
</evidence>
<feature type="compositionally biased region" description="Low complexity" evidence="6">
    <location>
        <begin position="841"/>
        <end position="854"/>
    </location>
</feature>
<comment type="function">
    <text evidence="4">Plays an important role in regulating the size of autophagosomes during the formation process.</text>
</comment>
<accession>A0A4E0R1Z3</accession>
<keyword evidence="12" id="KW-1185">Reference proteome</keyword>
<organism evidence="11 12">
    <name type="scientific">Fasciola hepatica</name>
    <name type="common">Liver fluke</name>
    <dbReference type="NCBI Taxonomy" id="6192"/>
    <lineage>
        <taxon>Eukaryota</taxon>
        <taxon>Metazoa</taxon>
        <taxon>Spiralia</taxon>
        <taxon>Lophotrochozoa</taxon>
        <taxon>Platyhelminthes</taxon>
        <taxon>Trematoda</taxon>
        <taxon>Digenea</taxon>
        <taxon>Plagiorchiida</taxon>
        <taxon>Echinostomata</taxon>
        <taxon>Echinostomatoidea</taxon>
        <taxon>Fasciolidae</taxon>
        <taxon>Fasciola</taxon>
    </lineage>
</organism>
<dbReference type="InterPro" id="IPR018253">
    <property type="entry name" value="DnaJ_domain_CS"/>
</dbReference>
<dbReference type="Gene3D" id="1.10.287.110">
    <property type="entry name" value="DnaJ domain"/>
    <property type="match status" value="1"/>
</dbReference>
<dbReference type="InterPro" id="IPR036249">
    <property type="entry name" value="Thioredoxin-like_sf"/>
</dbReference>
<protein>
    <recommendedName>
        <fullName evidence="2">DnaJ homolog subfamily C member 16</fullName>
    </recommendedName>
    <alternativeName>
        <fullName evidence="5">Endoplasmic reticulum DNA J domain-containing protein 8</fullName>
    </alternativeName>
</protein>
<evidence type="ECO:0000256" key="3">
    <source>
        <dbReference type="ARBA" id="ARBA00023006"/>
    </source>
</evidence>
<feature type="domain" description="J" evidence="9">
    <location>
        <begin position="22"/>
        <end position="86"/>
    </location>
</feature>
<feature type="region of interest" description="Disordered" evidence="6">
    <location>
        <begin position="385"/>
        <end position="415"/>
    </location>
</feature>
<dbReference type="InterPro" id="IPR013766">
    <property type="entry name" value="Thioredoxin_domain"/>
</dbReference>
<evidence type="ECO:0000259" key="9">
    <source>
        <dbReference type="PROSITE" id="PS50076"/>
    </source>
</evidence>
<evidence type="ECO:0000256" key="8">
    <source>
        <dbReference type="SAM" id="SignalP"/>
    </source>
</evidence>
<evidence type="ECO:0000313" key="12">
    <source>
        <dbReference type="Proteomes" id="UP000230066"/>
    </source>
</evidence>
<evidence type="ECO:0000256" key="2">
    <source>
        <dbReference type="ARBA" id="ARBA00020921"/>
    </source>
</evidence>
<dbReference type="Pfam" id="PF00085">
    <property type="entry name" value="Thioredoxin"/>
    <property type="match status" value="1"/>
</dbReference>
<dbReference type="EMBL" id="JXXN02004691">
    <property type="protein sequence ID" value="THD20404.1"/>
    <property type="molecule type" value="Genomic_DNA"/>
</dbReference>
<sequence>MIARWRTCLLLISCLSGLTCCDYYKTLQVSRSATTSEIKSAYRRLAKRLHPDVNSSPDADRKFIELNEAYEVLSNDEKRHQYDEFGTVTGGTTANSGRGAQYRYFHPFGDLFDFFSGFSGGHSFSSNVLDLNFQNYRLTHLPLTRSIPLMVFGYSDFCPPCHRIQPLWSQLADELTPMGVSFASVNLERDASLRDELRVLHVPAVVIIVDGKVTYFTHSGFTPKNIVDALRIALLQSNPSHSRAVPSFLSTTLDTPLIQTIRSWSEFQKPFHYEWRRDSRPRMLLFKPLAVPSLRYILAAFRAADFVAAGFVNTEDESSRELLDRFRLSSSQESLLLFHEDVEHPVFELSAPKLSPGKLDQAIRSYSQLTVPRIYSTSRLLDLCPTDGGAPTNPYASESELRRSNEATHGQSKSHHSHRHVCLVLLLHSELASLEDERGHAGLWIDMLREVVPYARAQLHHTYGGSLVNQFQPAHVYTDRQSAWLRQLFPRDIQKDDSTSKQVDLTHPDYIGRLVMIWRLSSRQTAVHLLPPSSYAHPATGFPLSAPIPAESPAGGHIIRMRRELVSDLLQIIQPVATLSKGDLLTANVDTPLGRWYVTTDLIVEELVVDELAAPAWLRMRRKLRKYWEQAANWFSDFISQPTSFFLSTSVLLIVVFVFTLTRIAFDASTAERRRIDGDADEKSSSKTQTKRTTESRPRRPLVQAPVLSLNSLTYDQLILNAPKGHQLLVLCVRGGGVSPSQDERLCKRFSRLTAHCVGSRVQCAQMSLERYGAWLARLLQHTRGGLPVRVRRDHDELNQSTFPGTIFINLANCVGTVVAINGSRRYFSLYHPILHRVDSSAESDSSDTPSSDTEANRQTVSRAHDSDPDTEQSGPRLRRRRIFAQAFGLDSEDDIDLGELVMCDSSSRRRYRSDHRTDEVLLESELLDGLPNWLDRLFEGSLARHQLVDWPINMRGDE</sequence>
<keyword evidence="7" id="KW-1133">Transmembrane helix</keyword>
<keyword evidence="3" id="KW-0072">Autophagy</keyword>
<evidence type="ECO:0000256" key="5">
    <source>
        <dbReference type="ARBA" id="ARBA00035043"/>
    </source>
</evidence>
<evidence type="ECO:0000256" key="7">
    <source>
        <dbReference type="SAM" id="Phobius"/>
    </source>
</evidence>
<feature type="region of interest" description="Disordered" evidence="6">
    <location>
        <begin position="841"/>
        <end position="878"/>
    </location>
</feature>
<dbReference type="GO" id="GO:0005789">
    <property type="term" value="C:endoplasmic reticulum membrane"/>
    <property type="evidence" value="ECO:0007669"/>
    <property type="project" value="UniProtKB-SubCell"/>
</dbReference>
<dbReference type="AlphaFoldDB" id="A0A4E0R1Z3"/>
<evidence type="ECO:0000259" key="10">
    <source>
        <dbReference type="PROSITE" id="PS51352"/>
    </source>
</evidence>
<gene>
    <name evidence="11" type="ORF">D915_008496</name>
</gene>
<reference evidence="11" key="1">
    <citation type="submission" date="2019-03" db="EMBL/GenBank/DDBJ databases">
        <title>Improved annotation for the trematode Fasciola hepatica.</title>
        <authorList>
            <person name="Choi Y.-J."/>
            <person name="Martin J."/>
            <person name="Mitreva M."/>
        </authorList>
    </citation>
    <scope>NUCLEOTIDE SEQUENCE [LARGE SCALE GENOMIC DNA]</scope>
</reference>
<feature type="compositionally biased region" description="Basic and acidic residues" evidence="6">
    <location>
        <begin position="676"/>
        <end position="685"/>
    </location>
</feature>
<dbReference type="InterPro" id="IPR001623">
    <property type="entry name" value="DnaJ_domain"/>
</dbReference>
<comment type="subcellular location">
    <subcellularLocation>
        <location evidence="1">Endoplasmic reticulum membrane</location>
        <topology evidence="1">Single-pass type IV membrane protein</topology>
    </subcellularLocation>
</comment>
<dbReference type="PANTHER" id="PTHR44303:SF2">
    <property type="entry name" value="DNAJ HOMOLOG SUBFAMILY C MEMBER 16"/>
    <property type="match status" value="1"/>
</dbReference>
<evidence type="ECO:0000313" key="11">
    <source>
        <dbReference type="EMBL" id="THD20404.1"/>
    </source>
</evidence>
<keyword evidence="8" id="KW-0732">Signal</keyword>